<name>A0ABW1TQY9_9BURK</name>
<proteinExistence type="predicted"/>
<protein>
    <submittedName>
        <fullName evidence="2">Uncharacterized protein</fullName>
    </submittedName>
</protein>
<feature type="transmembrane region" description="Helical" evidence="1">
    <location>
        <begin position="40"/>
        <end position="59"/>
    </location>
</feature>
<keyword evidence="1" id="KW-1133">Transmembrane helix</keyword>
<keyword evidence="1" id="KW-0812">Transmembrane</keyword>
<dbReference type="EMBL" id="JBHSRS010000001">
    <property type="protein sequence ID" value="MFC6279685.1"/>
    <property type="molecule type" value="Genomic_DNA"/>
</dbReference>
<dbReference type="RefSeq" id="WP_371434721.1">
    <property type="nucleotide sequence ID" value="NZ_JBHSRS010000001.1"/>
</dbReference>
<accession>A0ABW1TQY9</accession>
<sequence length="85" mass="9468">MQAAYLYDEAGAAFSTRWRSICRKYLIFMHSGLKGRRINAIYLIAGCAHSYWASGIFGTQKRIKTTPKRLETAKTAPGALDLAVL</sequence>
<keyword evidence="1" id="KW-0472">Membrane</keyword>
<evidence type="ECO:0000313" key="2">
    <source>
        <dbReference type="EMBL" id="MFC6279685.1"/>
    </source>
</evidence>
<comment type="caution">
    <text evidence="2">The sequence shown here is derived from an EMBL/GenBank/DDBJ whole genome shotgun (WGS) entry which is preliminary data.</text>
</comment>
<evidence type="ECO:0000313" key="3">
    <source>
        <dbReference type="Proteomes" id="UP001596270"/>
    </source>
</evidence>
<organism evidence="2 3">
    <name type="scientific">Polaromonas aquatica</name>
    <dbReference type="NCBI Taxonomy" id="332657"/>
    <lineage>
        <taxon>Bacteria</taxon>
        <taxon>Pseudomonadati</taxon>
        <taxon>Pseudomonadota</taxon>
        <taxon>Betaproteobacteria</taxon>
        <taxon>Burkholderiales</taxon>
        <taxon>Comamonadaceae</taxon>
        <taxon>Polaromonas</taxon>
    </lineage>
</organism>
<dbReference type="Proteomes" id="UP001596270">
    <property type="component" value="Unassembled WGS sequence"/>
</dbReference>
<gene>
    <name evidence="2" type="ORF">ACFQND_00335</name>
</gene>
<keyword evidence="3" id="KW-1185">Reference proteome</keyword>
<evidence type="ECO:0000256" key="1">
    <source>
        <dbReference type="SAM" id="Phobius"/>
    </source>
</evidence>
<reference evidence="3" key="1">
    <citation type="journal article" date="2019" name="Int. J. Syst. Evol. Microbiol.">
        <title>The Global Catalogue of Microorganisms (GCM) 10K type strain sequencing project: providing services to taxonomists for standard genome sequencing and annotation.</title>
        <authorList>
            <consortium name="The Broad Institute Genomics Platform"/>
            <consortium name="The Broad Institute Genome Sequencing Center for Infectious Disease"/>
            <person name="Wu L."/>
            <person name="Ma J."/>
        </authorList>
    </citation>
    <scope>NUCLEOTIDE SEQUENCE [LARGE SCALE GENOMIC DNA]</scope>
    <source>
        <strain evidence="3">CCUG 39402</strain>
    </source>
</reference>